<dbReference type="SUPFAM" id="SSF51905">
    <property type="entry name" value="FAD/NAD(P)-binding domain"/>
    <property type="match status" value="1"/>
</dbReference>
<comment type="caution">
    <text evidence="6">The sequence shown here is derived from an EMBL/GenBank/DDBJ whole genome shotgun (WGS) entry which is preliminary data.</text>
</comment>
<dbReference type="Proteomes" id="UP001302602">
    <property type="component" value="Unassembled WGS sequence"/>
</dbReference>
<feature type="chain" id="PRO_5042932587" evidence="4">
    <location>
        <begin position="24"/>
        <end position="584"/>
    </location>
</feature>
<comment type="cofactor">
    <cofactor evidence="2">
        <name>FAD</name>
        <dbReference type="ChEBI" id="CHEBI:57692"/>
    </cofactor>
</comment>
<organism evidence="6 7">
    <name type="scientific">Parathielavia appendiculata</name>
    <dbReference type="NCBI Taxonomy" id="2587402"/>
    <lineage>
        <taxon>Eukaryota</taxon>
        <taxon>Fungi</taxon>
        <taxon>Dikarya</taxon>
        <taxon>Ascomycota</taxon>
        <taxon>Pezizomycotina</taxon>
        <taxon>Sordariomycetes</taxon>
        <taxon>Sordariomycetidae</taxon>
        <taxon>Sordariales</taxon>
        <taxon>Chaetomiaceae</taxon>
        <taxon>Parathielavia</taxon>
    </lineage>
</organism>
<sequence>MQVPYKLAVAGAALALWPHPTGAQAQCAEVPSTETYDYIVVGSGAGGIPMADRLSEAGHKVLLIEKGPASTGRWGGTMKPDWLKDTLLTRFDVPGLCNQIWADPTGAVCTDVDQMAGCMLGGGTAVNAGLWWKPHPADWDVNFPEGWRSTNVAAATERVFSRIPGTIAPSMDGRRYLSQGFDMLGGSLRAAGWEYLDPPNAHPDKKNRTFGHSTFMYAGGERGGPLATYLVSAAGRRGFTLWMNTTVRRVIREGGHATGVEVQCSSSSGGGAGHTGVVPLTPKTGRVIISAGAFGSAKLLFRSGIGPTDQLNIVKNSTDGPTMISSDQWINLPVGYNLNDHVGTDVEIAHPDVVFYDYYGAWNKPIATHAESYLANRTGPLAQAAPNIGPIFWEIIKGSDGVSRHLQWQARVEGKLNTSMTVTQYLGTGSLSRGRMTITRQLNTIVSTPPYLRDKYDREVVIQGIVNLRESLKDVANLTWITPLPNVTAEAFVDSIPATPARRCSNHWIGTAKIGTDDGRTGGTSVVDLDAKVYGTDNIFVVDASIFPGHITGNPSAMIVIAAEHAATRILGLKPLSEPEASSS</sequence>
<keyword evidence="7" id="KW-1185">Reference proteome</keyword>
<comment type="similarity">
    <text evidence="1 3">Belongs to the GMC oxidoreductase family.</text>
</comment>
<dbReference type="Gene3D" id="3.50.50.60">
    <property type="entry name" value="FAD/NAD(P)-binding domain"/>
    <property type="match status" value="1"/>
</dbReference>
<proteinExistence type="inferred from homology"/>
<evidence type="ECO:0000256" key="3">
    <source>
        <dbReference type="RuleBase" id="RU003968"/>
    </source>
</evidence>
<dbReference type="Pfam" id="PF13450">
    <property type="entry name" value="NAD_binding_8"/>
    <property type="match status" value="1"/>
</dbReference>
<reference evidence="6" key="2">
    <citation type="submission" date="2023-05" db="EMBL/GenBank/DDBJ databases">
        <authorList>
            <consortium name="Lawrence Berkeley National Laboratory"/>
            <person name="Steindorff A."/>
            <person name="Hensen N."/>
            <person name="Bonometti L."/>
            <person name="Westerberg I."/>
            <person name="Brannstrom I.O."/>
            <person name="Guillou S."/>
            <person name="Cros-Aarteil S."/>
            <person name="Calhoun S."/>
            <person name="Haridas S."/>
            <person name="Kuo A."/>
            <person name="Mondo S."/>
            <person name="Pangilinan J."/>
            <person name="Riley R."/>
            <person name="Labutti K."/>
            <person name="Andreopoulos B."/>
            <person name="Lipzen A."/>
            <person name="Chen C."/>
            <person name="Yanf M."/>
            <person name="Daum C."/>
            <person name="Ng V."/>
            <person name="Clum A."/>
            <person name="Ohm R."/>
            <person name="Martin F."/>
            <person name="Silar P."/>
            <person name="Natvig D."/>
            <person name="Lalanne C."/>
            <person name="Gautier V."/>
            <person name="Ament-Velasquez S.L."/>
            <person name="Kruys A."/>
            <person name="Hutchinson M.I."/>
            <person name="Powell A.J."/>
            <person name="Barry K."/>
            <person name="Miller A.N."/>
            <person name="Grigoriev I.V."/>
            <person name="Debuchy R."/>
            <person name="Gladieux P."/>
            <person name="Thoren M.H."/>
            <person name="Johannesson H."/>
        </authorList>
    </citation>
    <scope>NUCLEOTIDE SEQUENCE</scope>
    <source>
        <strain evidence="6">CBS 731.68</strain>
    </source>
</reference>
<dbReference type="InterPro" id="IPR000172">
    <property type="entry name" value="GMC_OxRdtase_N"/>
</dbReference>
<dbReference type="Gene3D" id="3.30.410.10">
    <property type="entry name" value="Cholesterol Oxidase, domain 2"/>
    <property type="match status" value="1"/>
</dbReference>
<dbReference type="PIRSF" id="PIRSF000137">
    <property type="entry name" value="Alcohol_oxidase"/>
    <property type="match status" value="1"/>
</dbReference>
<dbReference type="PROSITE" id="PS00623">
    <property type="entry name" value="GMC_OXRED_1"/>
    <property type="match status" value="1"/>
</dbReference>
<name>A0AAN6YXT9_9PEZI</name>
<accession>A0AAN6YXT9</accession>
<dbReference type="AlphaFoldDB" id="A0AAN6YXT9"/>
<evidence type="ECO:0000313" key="7">
    <source>
        <dbReference type="Proteomes" id="UP001302602"/>
    </source>
</evidence>
<keyword evidence="3" id="KW-0285">Flavoprotein</keyword>
<dbReference type="Pfam" id="PF05199">
    <property type="entry name" value="GMC_oxred_C"/>
    <property type="match status" value="1"/>
</dbReference>
<dbReference type="PANTHER" id="PTHR47190:SF2">
    <property type="entry name" value="CELLOBIOSE DEHYDROGENASE (AFU_ORTHOLOGUE AFUA_2G17620)"/>
    <property type="match status" value="1"/>
</dbReference>
<dbReference type="GO" id="GO:0016614">
    <property type="term" value="F:oxidoreductase activity, acting on CH-OH group of donors"/>
    <property type="evidence" value="ECO:0007669"/>
    <property type="project" value="InterPro"/>
</dbReference>
<dbReference type="EMBL" id="MU853283">
    <property type="protein sequence ID" value="KAK4118115.1"/>
    <property type="molecule type" value="Genomic_DNA"/>
</dbReference>
<dbReference type="InterPro" id="IPR012132">
    <property type="entry name" value="GMC_OxRdtase"/>
</dbReference>
<dbReference type="InterPro" id="IPR053208">
    <property type="entry name" value="GMC_Oxidoreductase_CD"/>
</dbReference>
<dbReference type="InterPro" id="IPR007867">
    <property type="entry name" value="GMC_OxRtase_C"/>
</dbReference>
<gene>
    <name evidence="6" type="ORF">N657DRAFT_638260</name>
</gene>
<dbReference type="RefSeq" id="XP_062641888.1">
    <property type="nucleotide sequence ID" value="XM_062791571.1"/>
</dbReference>
<protein>
    <submittedName>
        <fullName evidence="6">GMC oxidoreductase</fullName>
    </submittedName>
</protein>
<feature type="signal peptide" evidence="4">
    <location>
        <begin position="1"/>
        <end position="23"/>
    </location>
</feature>
<dbReference type="SUPFAM" id="SSF54373">
    <property type="entry name" value="FAD-linked reductases, C-terminal domain"/>
    <property type="match status" value="1"/>
</dbReference>
<feature type="domain" description="Glucose-methanol-choline oxidoreductase N-terminal" evidence="5">
    <location>
        <begin position="117"/>
        <end position="140"/>
    </location>
</feature>
<evidence type="ECO:0000259" key="5">
    <source>
        <dbReference type="PROSITE" id="PS00623"/>
    </source>
</evidence>
<dbReference type="Pfam" id="PF00732">
    <property type="entry name" value="GMC_oxred_N"/>
    <property type="match status" value="1"/>
</dbReference>
<dbReference type="InterPro" id="IPR036188">
    <property type="entry name" value="FAD/NAD-bd_sf"/>
</dbReference>
<dbReference type="GO" id="GO:0050660">
    <property type="term" value="F:flavin adenine dinucleotide binding"/>
    <property type="evidence" value="ECO:0007669"/>
    <property type="project" value="InterPro"/>
</dbReference>
<feature type="binding site" evidence="2">
    <location>
        <position position="247"/>
    </location>
    <ligand>
        <name>FAD</name>
        <dbReference type="ChEBI" id="CHEBI:57692"/>
    </ligand>
</feature>
<keyword evidence="2 3" id="KW-0274">FAD</keyword>
<dbReference type="PANTHER" id="PTHR47190">
    <property type="entry name" value="DEHYDROGENASE, PUTATIVE-RELATED"/>
    <property type="match status" value="1"/>
</dbReference>
<dbReference type="GeneID" id="87828340"/>
<evidence type="ECO:0000256" key="2">
    <source>
        <dbReference type="PIRSR" id="PIRSR000137-2"/>
    </source>
</evidence>
<keyword evidence="4" id="KW-0732">Signal</keyword>
<evidence type="ECO:0000256" key="1">
    <source>
        <dbReference type="ARBA" id="ARBA00010790"/>
    </source>
</evidence>
<evidence type="ECO:0000313" key="6">
    <source>
        <dbReference type="EMBL" id="KAK4118115.1"/>
    </source>
</evidence>
<evidence type="ECO:0000256" key="4">
    <source>
        <dbReference type="SAM" id="SignalP"/>
    </source>
</evidence>
<reference evidence="6" key="1">
    <citation type="journal article" date="2023" name="Mol. Phylogenet. Evol.">
        <title>Genome-scale phylogeny and comparative genomics of the fungal order Sordariales.</title>
        <authorList>
            <person name="Hensen N."/>
            <person name="Bonometti L."/>
            <person name="Westerberg I."/>
            <person name="Brannstrom I.O."/>
            <person name="Guillou S."/>
            <person name="Cros-Aarteil S."/>
            <person name="Calhoun S."/>
            <person name="Haridas S."/>
            <person name="Kuo A."/>
            <person name="Mondo S."/>
            <person name="Pangilinan J."/>
            <person name="Riley R."/>
            <person name="LaButti K."/>
            <person name="Andreopoulos B."/>
            <person name="Lipzen A."/>
            <person name="Chen C."/>
            <person name="Yan M."/>
            <person name="Daum C."/>
            <person name="Ng V."/>
            <person name="Clum A."/>
            <person name="Steindorff A."/>
            <person name="Ohm R.A."/>
            <person name="Martin F."/>
            <person name="Silar P."/>
            <person name="Natvig D.O."/>
            <person name="Lalanne C."/>
            <person name="Gautier V."/>
            <person name="Ament-Velasquez S.L."/>
            <person name="Kruys A."/>
            <person name="Hutchinson M.I."/>
            <person name="Powell A.J."/>
            <person name="Barry K."/>
            <person name="Miller A.N."/>
            <person name="Grigoriev I.V."/>
            <person name="Debuchy R."/>
            <person name="Gladieux P."/>
            <person name="Hiltunen Thoren M."/>
            <person name="Johannesson H."/>
        </authorList>
    </citation>
    <scope>NUCLEOTIDE SEQUENCE</scope>
    <source>
        <strain evidence="6">CBS 731.68</strain>
    </source>
</reference>